<evidence type="ECO:0000313" key="2">
    <source>
        <dbReference type="Proteomes" id="UP000289859"/>
    </source>
</evidence>
<name>A0A4Q0NSD3_9FLAO</name>
<keyword evidence="2" id="KW-1185">Reference proteome</keyword>
<evidence type="ECO:0000313" key="1">
    <source>
        <dbReference type="EMBL" id="RXG12997.1"/>
    </source>
</evidence>
<proteinExistence type="predicted"/>
<dbReference type="EMBL" id="QOVK01000028">
    <property type="protein sequence ID" value="RXG12997.1"/>
    <property type="molecule type" value="Genomic_DNA"/>
</dbReference>
<protein>
    <submittedName>
        <fullName evidence="1">Uncharacterized protein</fullName>
    </submittedName>
</protein>
<reference evidence="1 2" key="1">
    <citation type="submission" date="2018-07" db="EMBL/GenBank/DDBJ databases">
        <title>Leeuwenhoekiella genomics.</title>
        <authorList>
            <person name="Tahon G."/>
            <person name="Willems A."/>
        </authorList>
    </citation>
    <scope>NUCLEOTIDE SEQUENCE [LARGE SCALE GENOMIC DNA]</scope>
    <source>
        <strain evidence="1 2">LMG 29608</strain>
    </source>
</reference>
<dbReference type="RefSeq" id="WP_205875176.1">
    <property type="nucleotide sequence ID" value="NZ_QOVK01000028.1"/>
</dbReference>
<accession>A0A4Q0NSD3</accession>
<dbReference type="AlphaFoldDB" id="A0A4Q0NSD3"/>
<sequence length="383" mass="46221">KKRSFKERVTLILYIIAVSFKVALFDRNSWHHYSEIAIRRLNDGFIVINQRFLDIDFDNSETLAFIGFINPSLEDFLKYYINKNYSEIERILMSSKHIKQWYFFFKPYVSNRQKISIKLIDHLRKFGNTLISKKDFNNDYYLTSIFDFYFNTQNETPIANSFLLKISNWEFLKGNDNSHFYSKKFLNEIKSNQNLNKIISNFSPDFFIYSLLNEGSLDEFLDLFKLFLKHFNINTKILKSNSILFDRTKNLFNQKVNESYYFLEKVNVEKDYHIELIRQLEESKEYIQNSIYSSFSFDIEYIIDKNWNYNASINLIEQSNPSKTTRIEDYDSYADEMIPTYEDFYYHENRSLDDIINDELERRKKTLDNFSHIESDDDDDLPF</sequence>
<feature type="non-terminal residue" evidence="1">
    <location>
        <position position="1"/>
    </location>
</feature>
<gene>
    <name evidence="1" type="ORF">DSM02_3791</name>
</gene>
<organism evidence="1 2">
    <name type="scientific">Leeuwenhoekiella polynyae</name>
    <dbReference type="NCBI Taxonomy" id="1550906"/>
    <lineage>
        <taxon>Bacteria</taxon>
        <taxon>Pseudomonadati</taxon>
        <taxon>Bacteroidota</taxon>
        <taxon>Flavobacteriia</taxon>
        <taxon>Flavobacteriales</taxon>
        <taxon>Flavobacteriaceae</taxon>
        <taxon>Leeuwenhoekiella</taxon>
    </lineage>
</organism>
<comment type="caution">
    <text evidence="1">The sequence shown here is derived from an EMBL/GenBank/DDBJ whole genome shotgun (WGS) entry which is preliminary data.</text>
</comment>
<dbReference type="Proteomes" id="UP000289859">
    <property type="component" value="Unassembled WGS sequence"/>
</dbReference>